<proteinExistence type="predicted"/>
<keyword evidence="2" id="KW-1185">Reference proteome</keyword>
<dbReference type="AlphaFoldDB" id="A0A1H9YSP2"/>
<sequence>MKRRICNEIKVNEEKSVHTTNQEKIDNTTFSDTYLKTCYSDLAYTVYKMGKGKDISLYSGKVDAVRYLPEPVEADVLVNGTSLTYTYSCNQKKAKETYQLKNSGDIVEIQKNGKKRLYTYDQKR</sequence>
<organism evidence="1 2">
    <name type="scientific">[Clostridium] polysaccharolyticum</name>
    <dbReference type="NCBI Taxonomy" id="29364"/>
    <lineage>
        <taxon>Bacteria</taxon>
        <taxon>Bacillati</taxon>
        <taxon>Bacillota</taxon>
        <taxon>Clostridia</taxon>
        <taxon>Lachnospirales</taxon>
        <taxon>Lachnospiraceae</taxon>
    </lineage>
</organism>
<gene>
    <name evidence="1" type="ORF">SAMN04487772_102186</name>
</gene>
<evidence type="ECO:0000313" key="1">
    <source>
        <dbReference type="EMBL" id="SES72147.1"/>
    </source>
</evidence>
<accession>A0A1H9YSP2</accession>
<dbReference type="STRING" id="29364.SAMN04487772_102186"/>
<dbReference type="Proteomes" id="UP000199800">
    <property type="component" value="Unassembled WGS sequence"/>
</dbReference>
<evidence type="ECO:0000313" key="2">
    <source>
        <dbReference type="Proteomes" id="UP000199800"/>
    </source>
</evidence>
<dbReference type="EMBL" id="FOHN01000002">
    <property type="protein sequence ID" value="SES72147.1"/>
    <property type="molecule type" value="Genomic_DNA"/>
</dbReference>
<name>A0A1H9YSP2_9FIRM</name>
<protein>
    <submittedName>
        <fullName evidence="1">Uncharacterized protein</fullName>
    </submittedName>
</protein>
<reference evidence="1 2" key="1">
    <citation type="submission" date="2016-10" db="EMBL/GenBank/DDBJ databases">
        <authorList>
            <person name="de Groot N.N."/>
        </authorList>
    </citation>
    <scope>NUCLEOTIDE SEQUENCE [LARGE SCALE GENOMIC DNA]</scope>
    <source>
        <strain evidence="1 2">DSM 1801</strain>
    </source>
</reference>
<dbReference type="RefSeq" id="WP_092475749.1">
    <property type="nucleotide sequence ID" value="NZ_FOHN01000002.1"/>
</dbReference>